<proteinExistence type="predicted"/>
<reference evidence="2" key="1">
    <citation type="submission" date="2021-06" db="EMBL/GenBank/DDBJ databases">
        <authorList>
            <person name="Kallberg Y."/>
            <person name="Tangrot J."/>
            <person name="Rosling A."/>
        </authorList>
    </citation>
    <scope>NUCLEOTIDE SEQUENCE</scope>
    <source>
        <strain evidence="2">IN212</strain>
    </source>
</reference>
<comment type="caution">
    <text evidence="2">The sequence shown here is derived from an EMBL/GenBank/DDBJ whole genome shotgun (WGS) entry which is preliminary data.</text>
</comment>
<dbReference type="AlphaFoldDB" id="A0A9N9FG40"/>
<dbReference type="EMBL" id="CAJVPZ010003533">
    <property type="protein sequence ID" value="CAG8531720.1"/>
    <property type="molecule type" value="Genomic_DNA"/>
</dbReference>
<dbReference type="Proteomes" id="UP000789396">
    <property type="component" value="Unassembled WGS sequence"/>
</dbReference>
<keyword evidence="3" id="KW-1185">Reference proteome</keyword>
<evidence type="ECO:0000256" key="1">
    <source>
        <dbReference type="SAM" id="MobiDB-lite"/>
    </source>
</evidence>
<accession>A0A9N9FG40</accession>
<feature type="compositionally biased region" description="Polar residues" evidence="1">
    <location>
        <begin position="56"/>
        <end position="74"/>
    </location>
</feature>
<evidence type="ECO:0000313" key="3">
    <source>
        <dbReference type="Proteomes" id="UP000789396"/>
    </source>
</evidence>
<evidence type="ECO:0000313" key="2">
    <source>
        <dbReference type="EMBL" id="CAG8531720.1"/>
    </source>
</evidence>
<feature type="region of interest" description="Disordered" evidence="1">
    <location>
        <begin position="50"/>
        <end position="74"/>
    </location>
</feature>
<feature type="non-terminal residue" evidence="2">
    <location>
        <position position="145"/>
    </location>
</feature>
<organism evidence="2 3">
    <name type="scientific">Racocetra fulgida</name>
    <dbReference type="NCBI Taxonomy" id="60492"/>
    <lineage>
        <taxon>Eukaryota</taxon>
        <taxon>Fungi</taxon>
        <taxon>Fungi incertae sedis</taxon>
        <taxon>Mucoromycota</taxon>
        <taxon>Glomeromycotina</taxon>
        <taxon>Glomeromycetes</taxon>
        <taxon>Diversisporales</taxon>
        <taxon>Gigasporaceae</taxon>
        <taxon>Racocetra</taxon>
    </lineage>
</organism>
<gene>
    <name evidence="2" type="ORF">RFULGI_LOCUS3824</name>
</gene>
<name>A0A9N9FG40_9GLOM</name>
<sequence>DVETNAISSGNKNVTNEAIPTVIKSIRTDKAKRKAIPTVIKSIRTNKAKRKAIPTVKSSMNSNDRSNVTSNVEIEDGATSNVKIKKNETPSNGDFILQVLYLKGEAQWYYLQEQSPTMMNHQKATLMTRQEQLQMTCQKHPPMTC</sequence>
<protein>
    <submittedName>
        <fullName evidence="2">8231_t:CDS:1</fullName>
    </submittedName>
</protein>